<dbReference type="EMBL" id="JBHUEQ010000030">
    <property type="protein sequence ID" value="MFD1747131.1"/>
    <property type="molecule type" value="Genomic_DNA"/>
</dbReference>
<reference evidence="2" key="1">
    <citation type="journal article" date="2019" name="Int. J. Syst. Evol. Microbiol.">
        <title>The Global Catalogue of Microorganisms (GCM) 10K type strain sequencing project: providing services to taxonomists for standard genome sequencing and annotation.</title>
        <authorList>
            <consortium name="The Broad Institute Genomics Platform"/>
            <consortium name="The Broad Institute Genome Sequencing Center for Infectious Disease"/>
            <person name="Wu L."/>
            <person name="Ma J."/>
        </authorList>
    </citation>
    <scope>NUCLEOTIDE SEQUENCE [LARGE SCALE GENOMIC DNA]</scope>
    <source>
        <strain evidence="2">CG52</strain>
    </source>
</reference>
<keyword evidence="2" id="KW-1185">Reference proteome</keyword>
<evidence type="ECO:0000313" key="2">
    <source>
        <dbReference type="Proteomes" id="UP001597322"/>
    </source>
</evidence>
<evidence type="ECO:0000313" key="1">
    <source>
        <dbReference type="EMBL" id="MFD1747131.1"/>
    </source>
</evidence>
<protein>
    <submittedName>
        <fullName evidence="1">Uncharacterized protein</fullName>
    </submittedName>
</protein>
<proteinExistence type="predicted"/>
<sequence length="59" mass="6609">MVDQDVLARQLSGELDTEAKRKELFEAYAEELLKVSPEWKNLQVSLVAGAGFEPAAFRL</sequence>
<gene>
    <name evidence="1" type="ORF">ACFSE1_16795</name>
</gene>
<dbReference type="RefSeq" id="WP_377403833.1">
    <property type="nucleotide sequence ID" value="NZ_JBHUEQ010000030.1"/>
</dbReference>
<accession>A0ABW4MA61</accession>
<name>A0ABW4MA61_9HYPH</name>
<organism evidence="1 2">
    <name type="scientific">Rhizobium helianthi</name>
    <dbReference type="NCBI Taxonomy" id="1132695"/>
    <lineage>
        <taxon>Bacteria</taxon>
        <taxon>Pseudomonadati</taxon>
        <taxon>Pseudomonadota</taxon>
        <taxon>Alphaproteobacteria</taxon>
        <taxon>Hyphomicrobiales</taxon>
        <taxon>Rhizobiaceae</taxon>
        <taxon>Rhizobium/Agrobacterium group</taxon>
        <taxon>Rhizobium</taxon>
    </lineage>
</organism>
<dbReference type="Proteomes" id="UP001597322">
    <property type="component" value="Unassembled WGS sequence"/>
</dbReference>
<comment type="caution">
    <text evidence="1">The sequence shown here is derived from an EMBL/GenBank/DDBJ whole genome shotgun (WGS) entry which is preliminary data.</text>
</comment>